<accession>V5WGR9</accession>
<dbReference type="EMBL" id="CP006939">
    <property type="protein sequence ID" value="AHC14988.1"/>
    <property type="molecule type" value="Genomic_DNA"/>
</dbReference>
<sequence>MSTTSEQSSNGGGPGDEFIRQATEITHKHLQMVSEESCSLFQAMLSKLWLEEGILDEHEARSIPSELTAHLRKHFSLDQLQALCRFFLDFFSGGLSGQKEGQLSFTHLEFDGLKHFQLKFAHRLPEEDRSKLHELIAMLEKSGG</sequence>
<dbReference type="KEGG" id="slr:L21SP2_1601"/>
<dbReference type="RefSeq" id="WP_024267908.1">
    <property type="nucleotide sequence ID" value="NC_023035.1"/>
</dbReference>
<evidence type="ECO:0000313" key="1">
    <source>
        <dbReference type="EMBL" id="AHC14988.1"/>
    </source>
</evidence>
<dbReference type="HOGENOM" id="CLU_1795129_0_0_12"/>
<name>V5WGR9_9SPIO</name>
<proteinExistence type="predicted"/>
<gene>
    <name evidence="1" type="ORF">L21SP2_1601</name>
</gene>
<dbReference type="Proteomes" id="UP000018680">
    <property type="component" value="Chromosome"/>
</dbReference>
<protein>
    <submittedName>
        <fullName evidence="1">Uncharacterized protein</fullName>
    </submittedName>
</protein>
<evidence type="ECO:0000313" key="2">
    <source>
        <dbReference type="Proteomes" id="UP000018680"/>
    </source>
</evidence>
<reference evidence="1 2" key="1">
    <citation type="journal article" date="2015" name="Stand. Genomic Sci.">
        <title>Complete genome sequence and description of Salinispira pacifica gen. nov., sp. nov., a novel spirochaete isolated form a hypersaline microbial mat.</title>
        <authorList>
            <person name="Ben Hania W."/>
            <person name="Joseph M."/>
            <person name="Schumann P."/>
            <person name="Bunk B."/>
            <person name="Fiebig A."/>
            <person name="Sproer C."/>
            <person name="Klenk H.P."/>
            <person name="Fardeau M.L."/>
            <person name="Spring S."/>
        </authorList>
    </citation>
    <scope>NUCLEOTIDE SEQUENCE [LARGE SCALE GENOMIC DNA]</scope>
    <source>
        <strain evidence="1 2">L21-RPul-D2</strain>
    </source>
</reference>
<dbReference type="AlphaFoldDB" id="V5WGR9"/>
<organism evidence="1 2">
    <name type="scientific">Salinispira pacifica</name>
    <dbReference type="NCBI Taxonomy" id="1307761"/>
    <lineage>
        <taxon>Bacteria</taxon>
        <taxon>Pseudomonadati</taxon>
        <taxon>Spirochaetota</taxon>
        <taxon>Spirochaetia</taxon>
        <taxon>Spirochaetales</taxon>
        <taxon>Spirochaetaceae</taxon>
        <taxon>Salinispira</taxon>
    </lineage>
</organism>
<keyword evidence="2" id="KW-1185">Reference proteome</keyword>